<keyword evidence="3" id="KW-1185">Reference proteome</keyword>
<accession>A0A3M0GFA3</accession>
<sequence length="78" mass="8635">MGCRGRSAQSELLRLVRVGDDVIDGTAPRLPGRGGYLHRDPACWKVAEQRRAVQRFFGPGALWTAQPPSDWDETAATR</sequence>
<reference evidence="2 3" key="1">
    <citation type="submission" date="2018-10" db="EMBL/GenBank/DDBJ databases">
        <title>Tessaracoccus antarcticuss sp. nov., isolated from sediment.</title>
        <authorList>
            <person name="Zhou L.Y."/>
            <person name="Du Z.J."/>
        </authorList>
    </citation>
    <scope>NUCLEOTIDE SEQUENCE [LARGE SCALE GENOMIC DNA]</scope>
    <source>
        <strain evidence="2 3">JDX10</strain>
    </source>
</reference>
<protein>
    <submittedName>
        <fullName evidence="2">YlxR family protein</fullName>
    </submittedName>
</protein>
<dbReference type="EMBL" id="REFW01000002">
    <property type="protein sequence ID" value="RMB60283.1"/>
    <property type="molecule type" value="Genomic_DNA"/>
</dbReference>
<evidence type="ECO:0000313" key="3">
    <source>
        <dbReference type="Proteomes" id="UP000275256"/>
    </source>
</evidence>
<gene>
    <name evidence="2" type="ORF">EAX62_08510</name>
</gene>
<proteinExistence type="predicted"/>
<organism evidence="2 3">
    <name type="scientific">Tessaracoccus antarcticus</name>
    <dbReference type="NCBI Taxonomy" id="2479848"/>
    <lineage>
        <taxon>Bacteria</taxon>
        <taxon>Bacillati</taxon>
        <taxon>Actinomycetota</taxon>
        <taxon>Actinomycetes</taxon>
        <taxon>Propionibacteriales</taxon>
        <taxon>Propionibacteriaceae</taxon>
        <taxon>Tessaracoccus</taxon>
    </lineage>
</organism>
<dbReference type="AlphaFoldDB" id="A0A3M0GFA3"/>
<feature type="domain" description="YlxR" evidence="1">
    <location>
        <begin position="1"/>
        <end position="57"/>
    </location>
</feature>
<dbReference type="SUPFAM" id="SSF64376">
    <property type="entry name" value="YlxR-like"/>
    <property type="match status" value="1"/>
</dbReference>
<dbReference type="InterPro" id="IPR007393">
    <property type="entry name" value="YlxR_dom"/>
</dbReference>
<dbReference type="Proteomes" id="UP000275256">
    <property type="component" value="Unassembled WGS sequence"/>
</dbReference>
<evidence type="ECO:0000259" key="1">
    <source>
        <dbReference type="Pfam" id="PF04296"/>
    </source>
</evidence>
<dbReference type="OrthoDB" id="5244965at2"/>
<dbReference type="Pfam" id="PF04296">
    <property type="entry name" value="YlxR"/>
    <property type="match status" value="1"/>
</dbReference>
<evidence type="ECO:0000313" key="2">
    <source>
        <dbReference type="EMBL" id="RMB60283.1"/>
    </source>
</evidence>
<dbReference type="InterPro" id="IPR035931">
    <property type="entry name" value="YlxR-like_sf"/>
</dbReference>
<dbReference type="Gene3D" id="3.30.1230.10">
    <property type="entry name" value="YlxR-like"/>
    <property type="match status" value="1"/>
</dbReference>
<comment type="caution">
    <text evidence="2">The sequence shown here is derived from an EMBL/GenBank/DDBJ whole genome shotgun (WGS) entry which is preliminary data.</text>
</comment>
<name>A0A3M0GFA3_9ACTN</name>